<keyword evidence="2 4" id="KW-0479">Metal-binding</keyword>
<name>A0A0L0HJ87_SPIPD</name>
<evidence type="ECO:0000256" key="4">
    <source>
        <dbReference type="RuleBase" id="RU362121"/>
    </source>
</evidence>
<feature type="compositionally biased region" description="Low complexity" evidence="5">
    <location>
        <begin position="35"/>
        <end position="68"/>
    </location>
</feature>
<dbReference type="InterPro" id="IPR051872">
    <property type="entry name" value="Cytochrome_b5/Flavoprotein_Rdt"/>
</dbReference>
<comment type="similarity">
    <text evidence="4">Belongs to the cytochrome b5 family.</text>
</comment>
<evidence type="ECO:0000313" key="8">
    <source>
        <dbReference type="Proteomes" id="UP000053201"/>
    </source>
</evidence>
<evidence type="ECO:0000256" key="1">
    <source>
        <dbReference type="ARBA" id="ARBA00022617"/>
    </source>
</evidence>
<dbReference type="OMA" id="ATHAWVN"/>
<dbReference type="InParanoid" id="A0A0L0HJ87"/>
<dbReference type="SMART" id="SM01117">
    <property type="entry name" value="Cyt-b5"/>
    <property type="match status" value="1"/>
</dbReference>
<gene>
    <name evidence="7" type="ORF">SPPG_04257</name>
</gene>
<dbReference type="GO" id="GO:0005737">
    <property type="term" value="C:cytoplasm"/>
    <property type="evidence" value="ECO:0007669"/>
    <property type="project" value="TreeGrafter"/>
</dbReference>
<dbReference type="InterPro" id="IPR036400">
    <property type="entry name" value="Cyt_B5-like_heme/steroid_sf"/>
</dbReference>
<keyword evidence="3 4" id="KW-0408">Iron</keyword>
<protein>
    <recommendedName>
        <fullName evidence="6">Cytochrome b5 heme-binding domain-containing protein</fullName>
    </recommendedName>
</protein>
<feature type="region of interest" description="Disordered" evidence="5">
    <location>
        <begin position="1"/>
        <end position="76"/>
    </location>
</feature>
<dbReference type="GO" id="GO:0046872">
    <property type="term" value="F:metal ion binding"/>
    <property type="evidence" value="ECO:0007669"/>
    <property type="project" value="UniProtKB-UniRule"/>
</dbReference>
<dbReference type="PROSITE" id="PS50255">
    <property type="entry name" value="CYTOCHROME_B5_2"/>
    <property type="match status" value="1"/>
</dbReference>
<dbReference type="eggNOG" id="KOG0536">
    <property type="taxonomic scope" value="Eukaryota"/>
</dbReference>
<evidence type="ECO:0000259" key="6">
    <source>
        <dbReference type="PROSITE" id="PS50255"/>
    </source>
</evidence>
<dbReference type="Proteomes" id="UP000053201">
    <property type="component" value="Unassembled WGS sequence"/>
</dbReference>
<dbReference type="GeneID" id="27687716"/>
<accession>A0A0L0HJ87</accession>
<keyword evidence="1 4" id="KW-0349">Heme</keyword>
<evidence type="ECO:0000313" key="7">
    <source>
        <dbReference type="EMBL" id="KND01167.1"/>
    </source>
</evidence>
<feature type="compositionally biased region" description="Basic and acidic residues" evidence="5">
    <location>
        <begin position="22"/>
        <end position="32"/>
    </location>
</feature>
<dbReference type="Gene3D" id="3.10.120.10">
    <property type="entry name" value="Cytochrome b5-like heme/steroid binding domain"/>
    <property type="match status" value="1"/>
</dbReference>
<dbReference type="OrthoDB" id="432299at2759"/>
<feature type="domain" description="Cytochrome b5 heme-binding" evidence="6">
    <location>
        <begin position="135"/>
        <end position="211"/>
    </location>
</feature>
<evidence type="ECO:0000256" key="5">
    <source>
        <dbReference type="SAM" id="MobiDB-lite"/>
    </source>
</evidence>
<dbReference type="PRINTS" id="PR00363">
    <property type="entry name" value="CYTOCHROMEB5"/>
</dbReference>
<sequence length="214" mass="23252">MSIPPRIPELKLDVSDSDSDSDDRPLNEDMKNLKLASTSSESITSSLSVSSSSSTLSPASAHAARPPSVTFKVPLPPNKTKVENSLNAFPMLGGPQRAGGSLPGRRKVPLGPGFSPLDWARLTMSGQNLRGVSQLARYTLEDVAQHKKRDDLWMAIQGKVYNVTQYVKFHPGGAGQLMRGAGKDATELFMKVHPWVNIDSLLEKCHVGYLVKDK</sequence>
<dbReference type="VEuPathDB" id="FungiDB:SPPG_04257"/>
<organism evidence="7 8">
    <name type="scientific">Spizellomyces punctatus (strain DAOM BR117)</name>
    <dbReference type="NCBI Taxonomy" id="645134"/>
    <lineage>
        <taxon>Eukaryota</taxon>
        <taxon>Fungi</taxon>
        <taxon>Fungi incertae sedis</taxon>
        <taxon>Chytridiomycota</taxon>
        <taxon>Chytridiomycota incertae sedis</taxon>
        <taxon>Chytridiomycetes</taxon>
        <taxon>Spizellomycetales</taxon>
        <taxon>Spizellomycetaceae</taxon>
        <taxon>Spizellomyces</taxon>
    </lineage>
</organism>
<dbReference type="RefSeq" id="XP_016609206.1">
    <property type="nucleotide sequence ID" value="XM_016752500.1"/>
</dbReference>
<evidence type="ECO:0000256" key="2">
    <source>
        <dbReference type="ARBA" id="ARBA00022723"/>
    </source>
</evidence>
<dbReference type="STRING" id="645134.A0A0L0HJ87"/>
<proteinExistence type="inferred from homology"/>
<dbReference type="GO" id="GO:0004128">
    <property type="term" value="F:cytochrome-b5 reductase activity, acting on NAD(P)H"/>
    <property type="evidence" value="ECO:0007669"/>
    <property type="project" value="TreeGrafter"/>
</dbReference>
<keyword evidence="8" id="KW-1185">Reference proteome</keyword>
<dbReference type="EMBL" id="KQ257455">
    <property type="protein sequence ID" value="KND01167.1"/>
    <property type="molecule type" value="Genomic_DNA"/>
</dbReference>
<dbReference type="FunCoup" id="A0A0L0HJ87">
    <property type="interactions" value="36"/>
</dbReference>
<dbReference type="PANTHER" id="PTHR46237">
    <property type="entry name" value="CYTOCHROME B5 REDUCTASE 4 FAMILY MEMBER"/>
    <property type="match status" value="1"/>
</dbReference>
<dbReference type="FunFam" id="3.10.120.10:FF:000001">
    <property type="entry name" value="Cytochrome b5 reductase 4"/>
    <property type="match status" value="1"/>
</dbReference>
<dbReference type="AlphaFoldDB" id="A0A0L0HJ87"/>
<dbReference type="Pfam" id="PF00173">
    <property type="entry name" value="Cyt-b5"/>
    <property type="match status" value="1"/>
</dbReference>
<dbReference type="InterPro" id="IPR001199">
    <property type="entry name" value="Cyt_B5-like_heme/steroid-bd"/>
</dbReference>
<dbReference type="PANTHER" id="PTHR46237:SF1">
    <property type="entry name" value="CYTOCHROME B5 REDUCTASE 4"/>
    <property type="match status" value="1"/>
</dbReference>
<dbReference type="InterPro" id="IPR018506">
    <property type="entry name" value="Cyt_B5_heme-BS"/>
</dbReference>
<dbReference type="GO" id="GO:0020037">
    <property type="term" value="F:heme binding"/>
    <property type="evidence" value="ECO:0007669"/>
    <property type="project" value="UniProtKB-UniRule"/>
</dbReference>
<reference evidence="7 8" key="1">
    <citation type="submission" date="2009-08" db="EMBL/GenBank/DDBJ databases">
        <title>The Genome Sequence of Spizellomyces punctatus strain DAOM BR117.</title>
        <authorList>
            <consortium name="The Broad Institute Genome Sequencing Platform"/>
            <person name="Russ C."/>
            <person name="Cuomo C."/>
            <person name="Shea T."/>
            <person name="Young S.K."/>
            <person name="Zeng Q."/>
            <person name="Koehrsen M."/>
            <person name="Haas B."/>
            <person name="Borodovsky M."/>
            <person name="Guigo R."/>
            <person name="Alvarado L."/>
            <person name="Berlin A."/>
            <person name="Bochicchio J."/>
            <person name="Borenstein D."/>
            <person name="Chapman S."/>
            <person name="Chen Z."/>
            <person name="Engels R."/>
            <person name="Freedman E."/>
            <person name="Gellesch M."/>
            <person name="Goldberg J."/>
            <person name="Griggs A."/>
            <person name="Gujja S."/>
            <person name="Heiman D."/>
            <person name="Hepburn T."/>
            <person name="Howarth C."/>
            <person name="Jen D."/>
            <person name="Larson L."/>
            <person name="Lewis B."/>
            <person name="Mehta T."/>
            <person name="Park D."/>
            <person name="Pearson M."/>
            <person name="Roberts A."/>
            <person name="Saif S."/>
            <person name="Shenoy N."/>
            <person name="Sisk P."/>
            <person name="Stolte C."/>
            <person name="Sykes S."/>
            <person name="Thomson T."/>
            <person name="Walk T."/>
            <person name="White J."/>
            <person name="Yandava C."/>
            <person name="Burger G."/>
            <person name="Gray M.W."/>
            <person name="Holland P.W.H."/>
            <person name="King N."/>
            <person name="Lang F.B.F."/>
            <person name="Roger A.J."/>
            <person name="Ruiz-Trillo I."/>
            <person name="Lander E."/>
            <person name="Nusbaum C."/>
        </authorList>
    </citation>
    <scope>NUCLEOTIDE SEQUENCE [LARGE SCALE GENOMIC DNA]</scope>
    <source>
        <strain evidence="7 8">DAOM BR117</strain>
    </source>
</reference>
<dbReference type="SUPFAM" id="SSF55856">
    <property type="entry name" value="Cytochrome b5-like heme/steroid binding domain"/>
    <property type="match status" value="1"/>
</dbReference>
<evidence type="ECO:0000256" key="3">
    <source>
        <dbReference type="ARBA" id="ARBA00023004"/>
    </source>
</evidence>
<dbReference type="PROSITE" id="PS00191">
    <property type="entry name" value="CYTOCHROME_B5_1"/>
    <property type="match status" value="1"/>
</dbReference>